<keyword evidence="2" id="KW-0808">Transferase</keyword>
<feature type="compositionally biased region" description="Low complexity" evidence="7">
    <location>
        <begin position="111"/>
        <end position="132"/>
    </location>
</feature>
<dbReference type="EMBL" id="VIIS01000544">
    <property type="protein sequence ID" value="KAF0307769.1"/>
    <property type="molecule type" value="Genomic_DNA"/>
</dbReference>
<evidence type="ECO:0000256" key="7">
    <source>
        <dbReference type="SAM" id="MobiDB-lite"/>
    </source>
</evidence>
<evidence type="ECO:0000313" key="10">
    <source>
        <dbReference type="Proteomes" id="UP000440578"/>
    </source>
</evidence>
<dbReference type="GO" id="GO:0007094">
    <property type="term" value="P:mitotic spindle assembly checkpoint signaling"/>
    <property type="evidence" value="ECO:0007669"/>
    <property type="project" value="TreeGrafter"/>
</dbReference>
<dbReference type="PANTHER" id="PTHR22974:SF21">
    <property type="entry name" value="DUAL SPECIFICITY PROTEIN KINASE TTK"/>
    <property type="match status" value="1"/>
</dbReference>
<dbReference type="GO" id="GO:0034501">
    <property type="term" value="P:protein localization to kinetochore"/>
    <property type="evidence" value="ECO:0007669"/>
    <property type="project" value="TreeGrafter"/>
</dbReference>
<evidence type="ECO:0000256" key="3">
    <source>
        <dbReference type="ARBA" id="ARBA00022741"/>
    </source>
</evidence>
<reference evidence="9 10" key="1">
    <citation type="submission" date="2019-07" db="EMBL/GenBank/DDBJ databases">
        <title>Draft genome assembly of a fouling barnacle, Amphibalanus amphitrite (Darwin, 1854): The first reference genome for Thecostraca.</title>
        <authorList>
            <person name="Kim W."/>
        </authorList>
    </citation>
    <scope>NUCLEOTIDE SEQUENCE [LARGE SCALE GENOMIC DNA]</scope>
    <source>
        <strain evidence="9">SNU_AA5</strain>
        <tissue evidence="9">Soma without cirri and trophi</tissue>
    </source>
</reference>
<comment type="caution">
    <text evidence="9">The sequence shown here is derived from an EMBL/GenBank/DDBJ whole genome shotgun (WGS) entry which is preliminary data.</text>
</comment>
<accession>A0A6A4WR25</accession>
<dbReference type="GO" id="GO:0005524">
    <property type="term" value="F:ATP binding"/>
    <property type="evidence" value="ECO:0007669"/>
    <property type="project" value="UniProtKB-UniRule"/>
</dbReference>
<dbReference type="GO" id="GO:0033316">
    <property type="term" value="P:meiotic spindle assembly checkpoint signaling"/>
    <property type="evidence" value="ECO:0007669"/>
    <property type="project" value="TreeGrafter"/>
</dbReference>
<evidence type="ECO:0000256" key="5">
    <source>
        <dbReference type="ARBA" id="ARBA00022840"/>
    </source>
</evidence>
<feature type="compositionally biased region" description="Polar residues" evidence="7">
    <location>
        <begin position="57"/>
        <end position="69"/>
    </location>
</feature>
<evidence type="ECO:0000256" key="6">
    <source>
        <dbReference type="PROSITE-ProRule" id="PRU10141"/>
    </source>
</evidence>
<dbReference type="GO" id="GO:0007059">
    <property type="term" value="P:chromosome segregation"/>
    <property type="evidence" value="ECO:0007669"/>
    <property type="project" value="TreeGrafter"/>
</dbReference>
<keyword evidence="1" id="KW-0723">Serine/threonine-protein kinase</keyword>
<dbReference type="GO" id="GO:0000776">
    <property type="term" value="C:kinetochore"/>
    <property type="evidence" value="ECO:0007669"/>
    <property type="project" value="TreeGrafter"/>
</dbReference>
<evidence type="ECO:0000256" key="1">
    <source>
        <dbReference type="ARBA" id="ARBA00022527"/>
    </source>
</evidence>
<evidence type="ECO:0000256" key="2">
    <source>
        <dbReference type="ARBA" id="ARBA00022679"/>
    </source>
</evidence>
<name>A0A6A4WR25_AMPAM</name>
<sequence>MESESEDTGLSHTGPLSQGAFTYRKSIGRCLTLRPQRVPASSIRDENNSGDEDGQADTATPSNSATIGTVSAILAAGRRLERNPSGEPPPSDSCPDKENMSGRGLVHPYDLLTPLPRRTGPTPATGSGRTPRQPLSRIDTPYKVAEPDSAPPPPAAGAVKRPFVFGEPSAEKRPPLQHASRSHSSLQSAASATRLTPGLSRGLSEGRLTDVSAVRRSMPVISERSADSTPPEQRVAPLNQSGSAPASGPTARVSPAPSAEPTGPMEPRRGSATPYRRAELGTDRLTAPADTLGGVPQTGAGSAREYQSTAYRAGQTGAGAAPAPSVSHWDTADGPGARSHARLGYRQDPTAGLGQQHTPRPRVVGQLTTASAQRVPISSHLSASSTFNRVSESRQAAYHASVSSAVQSRLGQSASGSAVSAATTVVSASSVHVSSSVSGSSVSVLSAAPRLPSGPVADGPGRPRTAPPPPSLVEHGTQTEESGSTSMPPPPTELFFGKRQLRTLTVNHRDYIVMKQIGRGGSSKVLQVFDSDMRSLAIKQVYLENTDDATANGYKNEIELLRSLRHSDRVVQLMDL</sequence>
<evidence type="ECO:0000256" key="4">
    <source>
        <dbReference type="ARBA" id="ARBA00022777"/>
    </source>
</evidence>
<protein>
    <submittedName>
        <fullName evidence="9">Dual specificity protein kinase Ttk</fullName>
    </submittedName>
</protein>
<dbReference type="PANTHER" id="PTHR22974">
    <property type="entry name" value="MIXED LINEAGE PROTEIN KINASE"/>
    <property type="match status" value="1"/>
</dbReference>
<dbReference type="GO" id="GO:0005634">
    <property type="term" value="C:nucleus"/>
    <property type="evidence" value="ECO:0007669"/>
    <property type="project" value="TreeGrafter"/>
</dbReference>
<dbReference type="InterPro" id="IPR017441">
    <property type="entry name" value="Protein_kinase_ATP_BS"/>
</dbReference>
<dbReference type="InterPro" id="IPR000719">
    <property type="entry name" value="Prot_kinase_dom"/>
</dbReference>
<feature type="compositionally biased region" description="Low complexity" evidence="7">
    <location>
        <begin position="176"/>
        <end position="192"/>
    </location>
</feature>
<dbReference type="OrthoDB" id="20524at2759"/>
<dbReference type="AlphaFoldDB" id="A0A6A4WR25"/>
<gene>
    <name evidence="9" type="primary">ttk_2</name>
    <name evidence="9" type="ORF">FJT64_020958</name>
</gene>
<keyword evidence="4 9" id="KW-0418">Kinase</keyword>
<dbReference type="PROSITE" id="PS50011">
    <property type="entry name" value="PROTEIN_KINASE_DOM"/>
    <property type="match status" value="1"/>
</dbReference>
<feature type="region of interest" description="Disordered" evidence="7">
    <location>
        <begin position="442"/>
        <end position="491"/>
    </location>
</feature>
<feature type="binding site" evidence="6">
    <location>
        <position position="539"/>
    </location>
    <ligand>
        <name>ATP</name>
        <dbReference type="ChEBI" id="CHEBI:30616"/>
    </ligand>
</feature>
<evidence type="ECO:0000313" key="9">
    <source>
        <dbReference type="EMBL" id="KAF0307769.1"/>
    </source>
</evidence>
<dbReference type="GO" id="GO:0004674">
    <property type="term" value="F:protein serine/threonine kinase activity"/>
    <property type="evidence" value="ECO:0007669"/>
    <property type="project" value="UniProtKB-KW"/>
</dbReference>
<dbReference type="Gene3D" id="3.30.200.20">
    <property type="entry name" value="Phosphorylase Kinase, domain 1"/>
    <property type="match status" value="1"/>
</dbReference>
<dbReference type="InterPro" id="IPR011009">
    <property type="entry name" value="Kinase-like_dom_sf"/>
</dbReference>
<feature type="domain" description="Protein kinase" evidence="8">
    <location>
        <begin position="511"/>
        <end position="576"/>
    </location>
</feature>
<dbReference type="PROSITE" id="PS00107">
    <property type="entry name" value="PROTEIN_KINASE_ATP"/>
    <property type="match status" value="1"/>
</dbReference>
<dbReference type="FunFam" id="3.30.200.20:FF:000131">
    <property type="entry name" value="Dual specificity protein kinase TTK"/>
    <property type="match status" value="1"/>
</dbReference>
<keyword evidence="10" id="KW-1185">Reference proteome</keyword>
<keyword evidence="3 6" id="KW-0547">Nucleotide-binding</keyword>
<proteinExistence type="predicted"/>
<evidence type="ECO:0000259" key="8">
    <source>
        <dbReference type="PROSITE" id="PS50011"/>
    </source>
</evidence>
<dbReference type="Proteomes" id="UP000440578">
    <property type="component" value="Unassembled WGS sequence"/>
</dbReference>
<feature type="region of interest" description="Disordered" evidence="7">
    <location>
        <begin position="33"/>
        <end position="363"/>
    </location>
</feature>
<organism evidence="9 10">
    <name type="scientific">Amphibalanus amphitrite</name>
    <name type="common">Striped barnacle</name>
    <name type="synonym">Balanus amphitrite</name>
    <dbReference type="NCBI Taxonomy" id="1232801"/>
    <lineage>
        <taxon>Eukaryota</taxon>
        <taxon>Metazoa</taxon>
        <taxon>Ecdysozoa</taxon>
        <taxon>Arthropoda</taxon>
        <taxon>Crustacea</taxon>
        <taxon>Multicrustacea</taxon>
        <taxon>Cirripedia</taxon>
        <taxon>Thoracica</taxon>
        <taxon>Thoracicalcarea</taxon>
        <taxon>Balanomorpha</taxon>
        <taxon>Balanoidea</taxon>
        <taxon>Balanidae</taxon>
        <taxon>Amphibalaninae</taxon>
        <taxon>Amphibalanus</taxon>
    </lineage>
</organism>
<keyword evidence="5 6" id="KW-0067">ATP-binding</keyword>
<dbReference type="SUPFAM" id="SSF56112">
    <property type="entry name" value="Protein kinase-like (PK-like)"/>
    <property type="match status" value="1"/>
</dbReference>
<dbReference type="GO" id="GO:0004712">
    <property type="term" value="F:protein serine/threonine/tyrosine kinase activity"/>
    <property type="evidence" value="ECO:0007669"/>
    <property type="project" value="TreeGrafter"/>
</dbReference>